<protein>
    <submittedName>
        <fullName evidence="1">Unannotated protein</fullName>
    </submittedName>
</protein>
<organism evidence="1">
    <name type="scientific">freshwater metagenome</name>
    <dbReference type="NCBI Taxonomy" id="449393"/>
    <lineage>
        <taxon>unclassified sequences</taxon>
        <taxon>metagenomes</taxon>
        <taxon>ecological metagenomes</taxon>
    </lineage>
</organism>
<evidence type="ECO:0000313" key="1">
    <source>
        <dbReference type="EMBL" id="CAB4569809.1"/>
    </source>
</evidence>
<gene>
    <name evidence="1" type="ORF">UFOPK1643_00701</name>
</gene>
<sequence length="64" mass="6961">MKSAQTEFDVKKRLAILKDIAVKVTASAPALYLVEQIDLFGLGKGTTGFSVTNRSIAYENITVK</sequence>
<dbReference type="EMBL" id="CAEZTK010000045">
    <property type="protein sequence ID" value="CAB4569809.1"/>
    <property type="molecule type" value="Genomic_DNA"/>
</dbReference>
<proteinExistence type="predicted"/>
<name>A0A6J6E3G2_9ZZZZ</name>
<reference evidence="1" key="1">
    <citation type="submission" date="2020-05" db="EMBL/GenBank/DDBJ databases">
        <authorList>
            <person name="Chiriac C."/>
            <person name="Salcher M."/>
            <person name="Ghai R."/>
            <person name="Kavagutti S V."/>
        </authorList>
    </citation>
    <scope>NUCLEOTIDE SEQUENCE</scope>
</reference>
<accession>A0A6J6E3G2</accession>
<dbReference type="AlphaFoldDB" id="A0A6J6E3G2"/>